<proteinExistence type="inferred from homology"/>
<keyword evidence="8 11" id="KW-0333">Golgi apparatus</keyword>
<dbReference type="EC" id="2.4.1.-" evidence="11"/>
<keyword evidence="6 11" id="KW-0735">Signal-anchor</keyword>
<protein>
    <recommendedName>
        <fullName evidence="11">Hexosyltransferase</fullName>
        <ecNumber evidence="11">2.4.1.-</ecNumber>
    </recommendedName>
</protein>
<evidence type="ECO:0000256" key="2">
    <source>
        <dbReference type="ARBA" id="ARBA00008661"/>
    </source>
</evidence>
<dbReference type="Pfam" id="PF01762">
    <property type="entry name" value="Galactosyl_T"/>
    <property type="match status" value="1"/>
</dbReference>
<comment type="similarity">
    <text evidence="2 11">Belongs to the glycosyltransferase 31 family.</text>
</comment>
<dbReference type="GO" id="GO:0006493">
    <property type="term" value="P:protein O-linked glycosylation"/>
    <property type="evidence" value="ECO:0007669"/>
    <property type="project" value="TreeGrafter"/>
</dbReference>
<evidence type="ECO:0000256" key="1">
    <source>
        <dbReference type="ARBA" id="ARBA00004323"/>
    </source>
</evidence>
<accession>A0A914YVI5</accession>
<keyword evidence="5 11" id="KW-0812">Transmembrane</keyword>
<evidence type="ECO:0000313" key="12">
    <source>
        <dbReference type="Proteomes" id="UP000887577"/>
    </source>
</evidence>
<dbReference type="InterPro" id="IPR002659">
    <property type="entry name" value="Glyco_trans_31"/>
</dbReference>
<comment type="subcellular location">
    <subcellularLocation>
        <location evidence="1 11">Golgi apparatus membrane</location>
        <topology evidence="1 11">Single-pass type II membrane protein</topology>
    </subcellularLocation>
</comment>
<dbReference type="GO" id="GO:0000139">
    <property type="term" value="C:Golgi membrane"/>
    <property type="evidence" value="ECO:0007669"/>
    <property type="project" value="UniProtKB-SubCell"/>
</dbReference>
<dbReference type="PANTHER" id="PTHR11214:SF349">
    <property type="entry name" value="BETA-1,3-GALACTOSYLTRANSFERASE BRN"/>
    <property type="match status" value="1"/>
</dbReference>
<keyword evidence="4" id="KW-0808">Transferase</keyword>
<dbReference type="GO" id="GO:0008194">
    <property type="term" value="F:UDP-glycosyltransferase activity"/>
    <property type="evidence" value="ECO:0007669"/>
    <property type="project" value="TreeGrafter"/>
</dbReference>
<dbReference type="FunFam" id="3.90.550.50:FF:000001">
    <property type="entry name" value="Hexosyltransferase"/>
    <property type="match status" value="1"/>
</dbReference>
<keyword evidence="9 11" id="KW-0472">Membrane</keyword>
<dbReference type="GO" id="GO:0016758">
    <property type="term" value="F:hexosyltransferase activity"/>
    <property type="evidence" value="ECO:0007669"/>
    <property type="project" value="InterPro"/>
</dbReference>
<dbReference type="Proteomes" id="UP000887577">
    <property type="component" value="Unplaced"/>
</dbReference>
<feature type="transmembrane region" description="Helical" evidence="11">
    <location>
        <begin position="26"/>
        <end position="47"/>
    </location>
</feature>
<name>A0A914YVI5_9BILA</name>
<dbReference type="Gene3D" id="3.90.550.50">
    <property type="match status" value="1"/>
</dbReference>
<reference evidence="13" key="1">
    <citation type="submission" date="2022-11" db="UniProtKB">
        <authorList>
            <consortium name="WormBaseParasite"/>
        </authorList>
    </citation>
    <scope>IDENTIFICATION</scope>
</reference>
<evidence type="ECO:0000256" key="8">
    <source>
        <dbReference type="ARBA" id="ARBA00023034"/>
    </source>
</evidence>
<dbReference type="PANTHER" id="PTHR11214">
    <property type="entry name" value="BETA-1,3-N-ACETYLGLUCOSAMINYLTRANSFERASE"/>
    <property type="match status" value="1"/>
</dbReference>
<evidence type="ECO:0000256" key="7">
    <source>
        <dbReference type="ARBA" id="ARBA00022989"/>
    </source>
</evidence>
<evidence type="ECO:0000313" key="13">
    <source>
        <dbReference type="WBParaSite" id="PSU_v2.g4594.t1"/>
    </source>
</evidence>
<evidence type="ECO:0000256" key="4">
    <source>
        <dbReference type="ARBA" id="ARBA00022679"/>
    </source>
</evidence>
<evidence type="ECO:0000256" key="5">
    <source>
        <dbReference type="ARBA" id="ARBA00022692"/>
    </source>
</evidence>
<dbReference type="WBParaSite" id="PSU_v2.g4594.t1">
    <property type="protein sequence ID" value="PSU_v2.g4594.t1"/>
    <property type="gene ID" value="PSU_v2.g4594"/>
</dbReference>
<dbReference type="AlphaFoldDB" id="A0A914YVI5"/>
<keyword evidence="12" id="KW-1185">Reference proteome</keyword>
<evidence type="ECO:0000256" key="3">
    <source>
        <dbReference type="ARBA" id="ARBA00022676"/>
    </source>
</evidence>
<keyword evidence="7 11" id="KW-1133">Transmembrane helix</keyword>
<evidence type="ECO:0000256" key="6">
    <source>
        <dbReference type="ARBA" id="ARBA00022968"/>
    </source>
</evidence>
<keyword evidence="10" id="KW-0325">Glycoprotein</keyword>
<evidence type="ECO:0000256" key="9">
    <source>
        <dbReference type="ARBA" id="ARBA00023136"/>
    </source>
</evidence>
<sequence>MSSKNLLKRRLRATINHEDFRKKLSIFAFVFIGWCGIWAIGFTDFLFEVDFKKFEWPPFVDVREQVVREMLAELPSYLFHNNWLDYQTIMEPTCAFNRLTRRKSLLIIVKSAPHRLQNRDAIRATWGKFKQLGNFRIRTIFVMGKMRARESETYGNVLEAEHKQFSDLLIGDFIDGYRNNTFKLMHALKFAQNYCSTGPVSYVFLVDDDYMVSMKNLIGEVEKHPPNERLYMGWRFDTSPFRLVFSKHRVSLNDYQFSQYPPYISAGAVLLTSQSVREFYLAIQHLKVYPFDDVYAGIIAYKLGILPQHNENFRFWSDNPETDVFDHVAAAHGYSPKDLLQHNNRVNNYSIN</sequence>
<evidence type="ECO:0000256" key="11">
    <source>
        <dbReference type="RuleBase" id="RU363063"/>
    </source>
</evidence>
<keyword evidence="3 11" id="KW-0328">Glycosyltransferase</keyword>
<evidence type="ECO:0000256" key="10">
    <source>
        <dbReference type="ARBA" id="ARBA00023180"/>
    </source>
</evidence>
<organism evidence="12 13">
    <name type="scientific">Panagrolaimus superbus</name>
    <dbReference type="NCBI Taxonomy" id="310955"/>
    <lineage>
        <taxon>Eukaryota</taxon>
        <taxon>Metazoa</taxon>
        <taxon>Ecdysozoa</taxon>
        <taxon>Nematoda</taxon>
        <taxon>Chromadorea</taxon>
        <taxon>Rhabditida</taxon>
        <taxon>Tylenchina</taxon>
        <taxon>Panagrolaimomorpha</taxon>
        <taxon>Panagrolaimoidea</taxon>
        <taxon>Panagrolaimidae</taxon>
        <taxon>Panagrolaimus</taxon>
    </lineage>
</organism>